<dbReference type="Proteomes" id="UP001556367">
    <property type="component" value="Unassembled WGS sequence"/>
</dbReference>
<evidence type="ECO:0000259" key="2">
    <source>
        <dbReference type="Pfam" id="PF09830"/>
    </source>
</evidence>
<dbReference type="PANTHER" id="PTHR38420">
    <property type="entry name" value="AP-4-A PHOSPHORYLASE II"/>
    <property type="match status" value="1"/>
</dbReference>
<reference evidence="5" key="1">
    <citation type="submission" date="2024-06" db="EMBL/GenBank/DDBJ databases">
        <title>Multi-omics analyses provide insights into the biosynthesis of the anticancer antibiotic pleurotin in Hohenbuehelia grisea.</title>
        <authorList>
            <person name="Weaver J.A."/>
            <person name="Alberti F."/>
        </authorList>
    </citation>
    <scope>NUCLEOTIDE SEQUENCE [LARGE SCALE GENOMIC DNA]</scope>
    <source>
        <strain evidence="5">T-177</strain>
    </source>
</reference>
<feature type="signal peptide" evidence="1">
    <location>
        <begin position="1"/>
        <end position="24"/>
    </location>
</feature>
<gene>
    <name evidence="4" type="ORF">HGRIS_002491</name>
</gene>
<dbReference type="InterPro" id="IPR019200">
    <property type="entry name" value="ATP_adenylylTrfase_C"/>
</dbReference>
<feature type="chain" id="PRO_5047170204" description="ATP adenylyltransferase" evidence="1">
    <location>
        <begin position="25"/>
        <end position="464"/>
    </location>
</feature>
<organism evidence="4 5">
    <name type="scientific">Hohenbuehelia grisea</name>
    <dbReference type="NCBI Taxonomy" id="104357"/>
    <lineage>
        <taxon>Eukaryota</taxon>
        <taxon>Fungi</taxon>
        <taxon>Dikarya</taxon>
        <taxon>Basidiomycota</taxon>
        <taxon>Agaricomycotina</taxon>
        <taxon>Agaricomycetes</taxon>
        <taxon>Agaricomycetidae</taxon>
        <taxon>Agaricales</taxon>
        <taxon>Pleurotineae</taxon>
        <taxon>Pleurotaceae</taxon>
        <taxon>Hohenbuehelia</taxon>
    </lineage>
</organism>
<dbReference type="SUPFAM" id="SSF54197">
    <property type="entry name" value="HIT-like"/>
    <property type="match status" value="1"/>
</dbReference>
<evidence type="ECO:0000259" key="3">
    <source>
        <dbReference type="Pfam" id="PF19327"/>
    </source>
</evidence>
<protein>
    <recommendedName>
        <fullName evidence="6">ATP adenylyltransferase</fullName>
    </recommendedName>
</protein>
<dbReference type="PANTHER" id="PTHR38420:SF1">
    <property type="entry name" value="PUTATIVE (AFU_ORTHOLOGUE AFUA_5G14690)-RELATED"/>
    <property type="match status" value="1"/>
</dbReference>
<keyword evidence="5" id="KW-1185">Reference proteome</keyword>
<feature type="domain" description="ATP adenylyltransferase C-terminal" evidence="2">
    <location>
        <begin position="320"/>
        <end position="438"/>
    </location>
</feature>
<accession>A0ABR3JKS8</accession>
<evidence type="ECO:0008006" key="6">
    <source>
        <dbReference type="Google" id="ProtNLM"/>
    </source>
</evidence>
<proteinExistence type="predicted"/>
<sequence length="464" mass="51767">MDWVHLPFIFLSTWLISLLHTATDHSVPANSFAGVVSVCHVSFFLYLTRADSRHVEIDSVRRHLPILSLLIFRLFVLVLLLKCINKCCGDAAVTLIASVWSRSESEILPTTAMTTPADIISKIPSSFDLALASGDLLYFPSTVEKHDELGVQFEIRLCTALQKKPALPTPHFDTAPDPAPVELSAETKTEKFNPFAPPYNENLYVGELRDEESEQEYVILLNKYSVVQHHFLLVSKAFESQSSPLTPPDLIQAYSLLLAAKKAGKNFFAFYNCGENSGASQPHKHIQFIPIDESDDGPPVERLARKMKLEKEERPFTISALPYANHIYRFPSSLPSSSREVQEHILCQVFVALLDLAISTIRHDPEYPAARPSYNVILTPEHLHVIPRRAETYTLEESGDELSVNSLGFAGMLLVKSDEQMEAVKKKEIGKILRGVALESIHEIQVAGTAWEGNATTESNVVLH</sequence>
<dbReference type="EMBL" id="JASNQZ010000006">
    <property type="protein sequence ID" value="KAL0956341.1"/>
    <property type="molecule type" value="Genomic_DNA"/>
</dbReference>
<dbReference type="Gene3D" id="3.30.428.70">
    <property type="match status" value="1"/>
</dbReference>
<dbReference type="InterPro" id="IPR043171">
    <property type="entry name" value="Ap4A_phos1/2-like"/>
</dbReference>
<name>A0ABR3JKS8_9AGAR</name>
<evidence type="ECO:0000256" key="1">
    <source>
        <dbReference type="SAM" id="SignalP"/>
    </source>
</evidence>
<dbReference type="InterPro" id="IPR036265">
    <property type="entry name" value="HIT-like_sf"/>
</dbReference>
<evidence type="ECO:0000313" key="5">
    <source>
        <dbReference type="Proteomes" id="UP001556367"/>
    </source>
</evidence>
<feature type="domain" description="Ap4A phosphorylase 1/2 N-terminal" evidence="3">
    <location>
        <begin position="113"/>
        <end position="301"/>
    </location>
</feature>
<evidence type="ECO:0000313" key="4">
    <source>
        <dbReference type="EMBL" id="KAL0956341.1"/>
    </source>
</evidence>
<comment type="caution">
    <text evidence="4">The sequence shown here is derived from an EMBL/GenBank/DDBJ whole genome shotgun (WGS) entry which is preliminary data.</text>
</comment>
<dbReference type="InterPro" id="IPR009163">
    <property type="entry name" value="Ap4A_phos1/2"/>
</dbReference>
<keyword evidence="1" id="KW-0732">Signal</keyword>
<dbReference type="InterPro" id="IPR045759">
    <property type="entry name" value="Ap4A_phos1/2_N"/>
</dbReference>
<dbReference type="Pfam" id="PF19327">
    <property type="entry name" value="Ap4A_phos_N"/>
    <property type="match status" value="1"/>
</dbReference>
<dbReference type="Pfam" id="PF09830">
    <property type="entry name" value="ATP_transf"/>
    <property type="match status" value="1"/>
</dbReference>